<keyword evidence="3" id="KW-1185">Reference proteome</keyword>
<name>A0A6L3ST59_9HYPH</name>
<evidence type="ECO:0008006" key="4">
    <source>
        <dbReference type="Google" id="ProtNLM"/>
    </source>
</evidence>
<feature type="region of interest" description="Disordered" evidence="1">
    <location>
        <begin position="1"/>
        <end position="25"/>
    </location>
</feature>
<protein>
    <recommendedName>
        <fullName evidence="4">DUF5681 domain-containing protein</fullName>
    </recommendedName>
</protein>
<dbReference type="AlphaFoldDB" id="A0A6L3ST59"/>
<dbReference type="OrthoDB" id="9250853at2"/>
<comment type="caution">
    <text evidence="2">The sequence shown here is derived from an EMBL/GenBank/DDBJ whole genome shotgun (WGS) entry which is preliminary data.</text>
</comment>
<evidence type="ECO:0000313" key="3">
    <source>
        <dbReference type="Proteomes" id="UP000474159"/>
    </source>
</evidence>
<proteinExistence type="predicted"/>
<sequence length="110" mass="12077">MTTTNRTSRGQFAPGAKGNPAGRPKLTEQEIATRACLKEIDEATPFLVSRAIERAYNGEAELMGPALACLAEIMKARNLEKEERLRNEARLLHEEMLRAATTPAPSTTSH</sequence>
<evidence type="ECO:0000256" key="1">
    <source>
        <dbReference type="SAM" id="MobiDB-lite"/>
    </source>
</evidence>
<gene>
    <name evidence="2" type="ORF">F6X53_24240</name>
</gene>
<dbReference type="Proteomes" id="UP000474159">
    <property type="component" value="Unassembled WGS sequence"/>
</dbReference>
<dbReference type="RefSeq" id="WP_151003135.1">
    <property type="nucleotide sequence ID" value="NZ_BPQY01000594.1"/>
</dbReference>
<evidence type="ECO:0000313" key="2">
    <source>
        <dbReference type="EMBL" id="KAB1075942.1"/>
    </source>
</evidence>
<accession>A0A6L3ST59</accession>
<feature type="compositionally biased region" description="Polar residues" evidence="1">
    <location>
        <begin position="1"/>
        <end position="10"/>
    </location>
</feature>
<reference evidence="2 3" key="1">
    <citation type="submission" date="2019-09" db="EMBL/GenBank/DDBJ databases">
        <title>YIM 48816 draft genome.</title>
        <authorList>
            <person name="Jiang L."/>
        </authorList>
    </citation>
    <scope>NUCLEOTIDE SEQUENCE [LARGE SCALE GENOMIC DNA]</scope>
    <source>
        <strain evidence="2 3">YIM 48816</strain>
    </source>
</reference>
<dbReference type="EMBL" id="VZZK01000032">
    <property type="protein sequence ID" value="KAB1075942.1"/>
    <property type="molecule type" value="Genomic_DNA"/>
</dbReference>
<organism evidence="2 3">
    <name type="scientific">Methylobacterium soli</name>
    <dbReference type="NCBI Taxonomy" id="553447"/>
    <lineage>
        <taxon>Bacteria</taxon>
        <taxon>Pseudomonadati</taxon>
        <taxon>Pseudomonadota</taxon>
        <taxon>Alphaproteobacteria</taxon>
        <taxon>Hyphomicrobiales</taxon>
        <taxon>Methylobacteriaceae</taxon>
        <taxon>Methylobacterium</taxon>
    </lineage>
</organism>